<feature type="region of interest" description="Disordered" evidence="1">
    <location>
        <begin position="148"/>
        <end position="203"/>
    </location>
</feature>
<dbReference type="AlphaFoldDB" id="A0A9W7FBJ8"/>
<reference evidence="2" key="1">
    <citation type="submission" date="2022-07" db="EMBL/GenBank/DDBJ databases">
        <title>Genome analysis of Parmales, a sister group of diatoms, reveals the evolutionary specialization of diatoms from phago-mixotrophs to photoautotrophs.</title>
        <authorList>
            <person name="Ban H."/>
            <person name="Sato S."/>
            <person name="Yoshikawa S."/>
            <person name="Kazumasa Y."/>
            <person name="Nakamura Y."/>
            <person name="Ichinomiya M."/>
            <person name="Saitoh K."/>
            <person name="Sato N."/>
            <person name="Blanc-Mathieu R."/>
            <person name="Endo H."/>
            <person name="Kuwata A."/>
            <person name="Ogata H."/>
        </authorList>
    </citation>
    <scope>NUCLEOTIDE SEQUENCE</scope>
</reference>
<organism evidence="2 3">
    <name type="scientific">Triparma retinervis</name>
    <dbReference type="NCBI Taxonomy" id="2557542"/>
    <lineage>
        <taxon>Eukaryota</taxon>
        <taxon>Sar</taxon>
        <taxon>Stramenopiles</taxon>
        <taxon>Ochrophyta</taxon>
        <taxon>Bolidophyceae</taxon>
        <taxon>Parmales</taxon>
        <taxon>Triparmaceae</taxon>
        <taxon>Triparma</taxon>
    </lineage>
</organism>
<keyword evidence="3" id="KW-1185">Reference proteome</keyword>
<accession>A0A9W7FBJ8</accession>
<feature type="compositionally biased region" description="Basic and acidic residues" evidence="1">
    <location>
        <begin position="181"/>
        <end position="203"/>
    </location>
</feature>
<gene>
    <name evidence="2" type="ORF">TrRE_jg3555</name>
</gene>
<name>A0A9W7FBJ8_9STRA</name>
<feature type="compositionally biased region" description="Low complexity" evidence="1">
    <location>
        <begin position="21"/>
        <end position="31"/>
    </location>
</feature>
<feature type="compositionally biased region" description="Basic and acidic residues" evidence="1">
    <location>
        <begin position="91"/>
        <end position="111"/>
    </location>
</feature>
<protein>
    <submittedName>
        <fullName evidence="2">Uncharacterized protein</fullName>
    </submittedName>
</protein>
<evidence type="ECO:0000256" key="1">
    <source>
        <dbReference type="SAM" id="MobiDB-lite"/>
    </source>
</evidence>
<feature type="compositionally biased region" description="Basic and acidic residues" evidence="1">
    <location>
        <begin position="152"/>
        <end position="171"/>
    </location>
</feature>
<evidence type="ECO:0000313" key="2">
    <source>
        <dbReference type="EMBL" id="GMI09131.1"/>
    </source>
</evidence>
<sequence>MEGGEDVDDEEREEIFRSAEESSGSNASSWSYGVFRHDPDLAPSAGDSSYGFERGYVDVCREGEGGKSERVKILVKGSNRQINRDWVRVKVTETTDKDGTGEGRQERKKEAEEEEVFEGYFQLVDLDASIPKDIFYHPSTSMIARAAKKRLRDSGTPDARGDDALKKEGNLGKKLNKKAKLREESRRMNELQSSERRGLDGEGGTRHNYNFAQFHDFGNIVRMEYLGGGEIVVVEGTKREIRGRAKGYGMG</sequence>
<feature type="region of interest" description="Disordered" evidence="1">
    <location>
        <begin position="91"/>
        <end position="112"/>
    </location>
</feature>
<dbReference type="EMBL" id="BRXZ01000298">
    <property type="protein sequence ID" value="GMI09131.1"/>
    <property type="molecule type" value="Genomic_DNA"/>
</dbReference>
<evidence type="ECO:0000313" key="3">
    <source>
        <dbReference type="Proteomes" id="UP001165082"/>
    </source>
</evidence>
<feature type="region of interest" description="Disordered" evidence="1">
    <location>
        <begin position="1"/>
        <end position="33"/>
    </location>
</feature>
<comment type="caution">
    <text evidence="2">The sequence shown here is derived from an EMBL/GenBank/DDBJ whole genome shotgun (WGS) entry which is preliminary data.</text>
</comment>
<dbReference type="Proteomes" id="UP001165082">
    <property type="component" value="Unassembled WGS sequence"/>
</dbReference>
<feature type="compositionally biased region" description="Acidic residues" evidence="1">
    <location>
        <begin position="1"/>
        <end position="13"/>
    </location>
</feature>
<proteinExistence type="predicted"/>